<reference evidence="11 12" key="1">
    <citation type="journal article" date="2008" name="Nature">
        <title>The Trichoplax genome and the nature of placozoans.</title>
        <authorList>
            <person name="Srivastava M."/>
            <person name="Begovic E."/>
            <person name="Chapman J."/>
            <person name="Putnam N.H."/>
            <person name="Hellsten U."/>
            <person name="Kawashima T."/>
            <person name="Kuo A."/>
            <person name="Mitros T."/>
            <person name="Salamov A."/>
            <person name="Carpenter M.L."/>
            <person name="Signorovitch A.Y."/>
            <person name="Moreno M.A."/>
            <person name="Kamm K."/>
            <person name="Grimwood J."/>
            <person name="Schmutz J."/>
            <person name="Shapiro H."/>
            <person name="Grigoriev I.V."/>
            <person name="Buss L.W."/>
            <person name="Schierwater B."/>
            <person name="Dellaporta S.L."/>
            <person name="Rokhsar D.S."/>
        </authorList>
    </citation>
    <scope>NUCLEOTIDE SEQUENCE [LARGE SCALE GENOMIC DNA]</scope>
    <source>
        <strain evidence="11 12">Grell-BS-1999</strain>
    </source>
</reference>
<keyword evidence="8" id="KW-0807">Transducer</keyword>
<dbReference type="FunCoup" id="B3RQU6">
    <property type="interactions" value="100"/>
</dbReference>
<dbReference type="PANTHER" id="PTHR24249:SF372">
    <property type="entry name" value="G-PROTEIN COUPLED RECEPTORS FAMILY 1 PROFILE DOMAIN-CONTAINING PROTEIN"/>
    <property type="match status" value="1"/>
</dbReference>
<keyword evidence="6 9" id="KW-0472">Membrane</keyword>
<dbReference type="KEGG" id="tad:TRIADDRAFT_54003"/>
<dbReference type="SUPFAM" id="SSF81321">
    <property type="entry name" value="Family A G protein-coupled receptor-like"/>
    <property type="match status" value="1"/>
</dbReference>
<evidence type="ECO:0000256" key="9">
    <source>
        <dbReference type="SAM" id="Phobius"/>
    </source>
</evidence>
<dbReference type="eggNOG" id="KOG3656">
    <property type="taxonomic scope" value="Eukaryota"/>
</dbReference>
<evidence type="ECO:0000256" key="3">
    <source>
        <dbReference type="ARBA" id="ARBA00022692"/>
    </source>
</evidence>
<dbReference type="CDD" id="cd00637">
    <property type="entry name" value="7tm_classA_rhodopsin-like"/>
    <property type="match status" value="1"/>
</dbReference>
<dbReference type="Proteomes" id="UP000009022">
    <property type="component" value="Unassembled WGS sequence"/>
</dbReference>
<organism evidence="11 12">
    <name type="scientific">Trichoplax adhaerens</name>
    <name type="common">Trichoplax reptans</name>
    <dbReference type="NCBI Taxonomy" id="10228"/>
    <lineage>
        <taxon>Eukaryota</taxon>
        <taxon>Metazoa</taxon>
        <taxon>Placozoa</taxon>
        <taxon>Uniplacotomia</taxon>
        <taxon>Trichoplacea</taxon>
        <taxon>Trichoplacidae</taxon>
        <taxon>Trichoplax</taxon>
    </lineage>
</organism>
<keyword evidence="4 9" id="KW-1133">Transmembrane helix</keyword>
<feature type="domain" description="G-protein coupled receptors family 1 profile" evidence="10">
    <location>
        <begin position="25"/>
        <end position="276"/>
    </location>
</feature>
<feature type="transmembrane region" description="Helical" evidence="9">
    <location>
        <begin position="13"/>
        <end position="35"/>
    </location>
</feature>
<proteinExistence type="predicted"/>
<evidence type="ECO:0000313" key="11">
    <source>
        <dbReference type="EMBL" id="EDV26767.1"/>
    </source>
</evidence>
<sequence length="327" mass="37570">MNSNSSTFTVNEIIWLLNGTLTIIVNAILLGIICFNRKLWNFSNTVVISMCATGILWSLLYILPRWAFVNYTSQNWLFCSILPQIGIFFITILNLHLVLISLDKLFAILYPFKYIKFATINASLVGIILIWLIPAFVAVLPFITFRQLSPPDCKRSVSNSTTEIDYLIAVFSLLFFVPLACMLLCYTYVFHIANQQLNKLHMEAKISHSCRIKVRNVKAARRLSIIVAVFTVMWLPYVITFFVYSVAGDKTAISQNTIPVFRYFAFFYPIFNPILYGFFNNNIRTAFVTSRIIALCRRIGRKSNTYTQHESSFLQAVGKMIYTNAKR</sequence>
<dbReference type="GO" id="GO:0005886">
    <property type="term" value="C:plasma membrane"/>
    <property type="evidence" value="ECO:0000318"/>
    <property type="project" value="GO_Central"/>
</dbReference>
<evidence type="ECO:0000256" key="2">
    <source>
        <dbReference type="ARBA" id="ARBA00022475"/>
    </source>
</evidence>
<dbReference type="GO" id="GO:0004930">
    <property type="term" value="F:G protein-coupled receptor activity"/>
    <property type="evidence" value="ECO:0000318"/>
    <property type="project" value="GO_Central"/>
</dbReference>
<feature type="transmembrane region" description="Helical" evidence="9">
    <location>
        <begin position="75"/>
        <end position="99"/>
    </location>
</feature>
<comment type="subcellular location">
    <subcellularLocation>
        <location evidence="1">Cell membrane</location>
        <topology evidence="1">Multi-pass membrane protein</topology>
    </subcellularLocation>
</comment>
<feature type="transmembrane region" description="Helical" evidence="9">
    <location>
        <begin position="223"/>
        <end position="248"/>
    </location>
</feature>
<dbReference type="AlphaFoldDB" id="B3RQU6"/>
<evidence type="ECO:0000256" key="5">
    <source>
        <dbReference type="ARBA" id="ARBA00023040"/>
    </source>
</evidence>
<dbReference type="InterPro" id="IPR017452">
    <property type="entry name" value="GPCR_Rhodpsn_7TM"/>
</dbReference>
<dbReference type="Pfam" id="PF00001">
    <property type="entry name" value="7tm_1"/>
    <property type="match status" value="1"/>
</dbReference>
<evidence type="ECO:0000256" key="8">
    <source>
        <dbReference type="ARBA" id="ARBA00023224"/>
    </source>
</evidence>
<feature type="transmembrane region" description="Helical" evidence="9">
    <location>
        <begin position="42"/>
        <end position="63"/>
    </location>
</feature>
<keyword evidence="3 9" id="KW-0812">Transmembrane</keyword>
<dbReference type="STRING" id="10228.B3RQU6"/>
<dbReference type="CTD" id="6751976"/>
<feature type="transmembrane region" description="Helical" evidence="9">
    <location>
        <begin position="164"/>
        <end position="189"/>
    </location>
</feature>
<dbReference type="OMA" id="HTIMTHK"/>
<dbReference type="RefSeq" id="XP_002110763.1">
    <property type="nucleotide sequence ID" value="XM_002110727.1"/>
</dbReference>
<dbReference type="EMBL" id="DS985243">
    <property type="protein sequence ID" value="EDV26767.1"/>
    <property type="molecule type" value="Genomic_DNA"/>
</dbReference>
<dbReference type="PANTHER" id="PTHR24249">
    <property type="entry name" value="HISTAMINE RECEPTOR-RELATED G-PROTEIN COUPLED RECEPTOR"/>
    <property type="match status" value="1"/>
</dbReference>
<keyword evidence="2" id="KW-1003">Cell membrane</keyword>
<dbReference type="PROSITE" id="PS50262">
    <property type="entry name" value="G_PROTEIN_RECEP_F1_2"/>
    <property type="match status" value="1"/>
</dbReference>
<dbReference type="GO" id="GO:0007186">
    <property type="term" value="P:G protein-coupled receptor signaling pathway"/>
    <property type="evidence" value="ECO:0000318"/>
    <property type="project" value="GO_Central"/>
</dbReference>
<feature type="transmembrane region" description="Helical" evidence="9">
    <location>
        <begin position="120"/>
        <end position="144"/>
    </location>
</feature>
<feature type="transmembrane region" description="Helical" evidence="9">
    <location>
        <begin position="260"/>
        <end position="279"/>
    </location>
</feature>
<keyword evidence="7" id="KW-0675">Receptor</keyword>
<evidence type="ECO:0000256" key="1">
    <source>
        <dbReference type="ARBA" id="ARBA00004651"/>
    </source>
</evidence>
<accession>B3RQU6</accession>
<dbReference type="PhylomeDB" id="B3RQU6"/>
<gene>
    <name evidence="11" type="ORF">TRIADDRAFT_54003</name>
</gene>
<evidence type="ECO:0000256" key="6">
    <source>
        <dbReference type="ARBA" id="ARBA00023136"/>
    </source>
</evidence>
<dbReference type="OrthoDB" id="10042731at2759"/>
<evidence type="ECO:0000256" key="4">
    <source>
        <dbReference type="ARBA" id="ARBA00022989"/>
    </source>
</evidence>
<name>B3RQU6_TRIAD</name>
<dbReference type="InterPro" id="IPR050569">
    <property type="entry name" value="TAAR"/>
</dbReference>
<dbReference type="GeneID" id="6751976"/>
<evidence type="ECO:0000313" key="12">
    <source>
        <dbReference type="Proteomes" id="UP000009022"/>
    </source>
</evidence>
<dbReference type="HOGENOM" id="CLU_009579_5_0_1"/>
<dbReference type="InterPro" id="IPR000276">
    <property type="entry name" value="GPCR_Rhodpsn"/>
</dbReference>
<keyword evidence="5" id="KW-0297">G-protein coupled receptor</keyword>
<protein>
    <recommendedName>
        <fullName evidence="10">G-protein coupled receptors family 1 profile domain-containing protein</fullName>
    </recommendedName>
</protein>
<dbReference type="PRINTS" id="PR00237">
    <property type="entry name" value="GPCRRHODOPSN"/>
</dbReference>
<keyword evidence="12" id="KW-1185">Reference proteome</keyword>
<dbReference type="InParanoid" id="B3RQU6"/>
<dbReference type="Gene3D" id="1.20.1070.10">
    <property type="entry name" value="Rhodopsin 7-helix transmembrane proteins"/>
    <property type="match status" value="1"/>
</dbReference>
<evidence type="ECO:0000259" key="10">
    <source>
        <dbReference type="PROSITE" id="PS50262"/>
    </source>
</evidence>
<evidence type="ECO:0000256" key="7">
    <source>
        <dbReference type="ARBA" id="ARBA00023170"/>
    </source>
</evidence>